<feature type="domain" description="Nrap protein" evidence="1">
    <location>
        <begin position="6"/>
        <end position="68"/>
    </location>
</feature>
<evidence type="ECO:0000313" key="2">
    <source>
        <dbReference type="EMBL" id="KIJ26784.1"/>
    </source>
</evidence>
<organism evidence="2 3">
    <name type="scientific">Sphaerobolus stellatus (strain SS14)</name>
    <dbReference type="NCBI Taxonomy" id="990650"/>
    <lineage>
        <taxon>Eukaryota</taxon>
        <taxon>Fungi</taxon>
        <taxon>Dikarya</taxon>
        <taxon>Basidiomycota</taxon>
        <taxon>Agaricomycotina</taxon>
        <taxon>Agaricomycetes</taxon>
        <taxon>Phallomycetidae</taxon>
        <taxon>Geastrales</taxon>
        <taxon>Sphaerobolaceae</taxon>
        <taxon>Sphaerobolus</taxon>
    </lineage>
</organism>
<dbReference type="Gene3D" id="3.30.70.3030">
    <property type="match status" value="1"/>
</dbReference>
<accession>A0A0C9TY68</accession>
<dbReference type="OrthoDB" id="10251401at2759"/>
<dbReference type="Proteomes" id="UP000054279">
    <property type="component" value="Unassembled WGS sequence"/>
</dbReference>
<gene>
    <name evidence="2" type="ORF">M422DRAFT_272126</name>
</gene>
<dbReference type="AlphaFoldDB" id="A0A0C9TY68"/>
<name>A0A0C9TY68_SPHS4</name>
<dbReference type="Pfam" id="PF17407">
    <property type="entry name" value="Nrap_D6"/>
    <property type="match status" value="1"/>
</dbReference>
<dbReference type="InterPro" id="IPR035371">
    <property type="entry name" value="Nrap_D6"/>
</dbReference>
<evidence type="ECO:0000259" key="1">
    <source>
        <dbReference type="Pfam" id="PF17407"/>
    </source>
</evidence>
<reference evidence="2 3" key="1">
    <citation type="submission" date="2014-06" db="EMBL/GenBank/DDBJ databases">
        <title>Evolutionary Origins and Diversification of the Mycorrhizal Mutualists.</title>
        <authorList>
            <consortium name="DOE Joint Genome Institute"/>
            <consortium name="Mycorrhizal Genomics Consortium"/>
            <person name="Kohler A."/>
            <person name="Kuo A."/>
            <person name="Nagy L.G."/>
            <person name="Floudas D."/>
            <person name="Copeland A."/>
            <person name="Barry K.W."/>
            <person name="Cichocki N."/>
            <person name="Veneault-Fourrey C."/>
            <person name="LaButti K."/>
            <person name="Lindquist E.A."/>
            <person name="Lipzen A."/>
            <person name="Lundell T."/>
            <person name="Morin E."/>
            <person name="Murat C."/>
            <person name="Riley R."/>
            <person name="Ohm R."/>
            <person name="Sun H."/>
            <person name="Tunlid A."/>
            <person name="Henrissat B."/>
            <person name="Grigoriev I.V."/>
            <person name="Hibbett D.S."/>
            <person name="Martin F."/>
        </authorList>
    </citation>
    <scope>NUCLEOTIDE SEQUENCE [LARGE SCALE GENOMIC DNA]</scope>
    <source>
        <strain evidence="2 3">SS14</strain>
    </source>
</reference>
<keyword evidence="3" id="KW-1185">Reference proteome</keyword>
<sequence length="83" mass="9397">MAEQPLARVWNPSIVAEERPWRVRLGFFSVPEVGDKKSKSKPPETASFNVPDIFGEIKRMGERFVMKIVVAHPEKSAGVVRFT</sequence>
<dbReference type="EMBL" id="KN837357">
    <property type="protein sequence ID" value="KIJ26784.1"/>
    <property type="molecule type" value="Genomic_DNA"/>
</dbReference>
<protein>
    <recommendedName>
        <fullName evidence="1">Nrap protein domain-containing protein</fullName>
    </recommendedName>
</protein>
<dbReference type="HOGENOM" id="CLU_2544064_0_0_1"/>
<evidence type="ECO:0000313" key="3">
    <source>
        <dbReference type="Proteomes" id="UP000054279"/>
    </source>
</evidence>
<proteinExistence type="predicted"/>